<dbReference type="Proteomes" id="UP000326169">
    <property type="component" value="Unassembled WGS sequence"/>
</dbReference>
<dbReference type="GO" id="GO:0008168">
    <property type="term" value="F:methyltransferase activity"/>
    <property type="evidence" value="ECO:0007669"/>
    <property type="project" value="UniProtKB-KW"/>
</dbReference>
<evidence type="ECO:0000259" key="2">
    <source>
        <dbReference type="Pfam" id="PF08242"/>
    </source>
</evidence>
<dbReference type="Gene3D" id="3.40.50.150">
    <property type="entry name" value="Vaccinia Virus protein VP39"/>
    <property type="match status" value="1"/>
</dbReference>
<evidence type="ECO:0000313" key="3">
    <source>
        <dbReference type="EMBL" id="GCE94310.1"/>
    </source>
</evidence>
<dbReference type="EMBL" id="BIMW01000093">
    <property type="protein sequence ID" value="GCE94310.1"/>
    <property type="molecule type" value="Genomic_DNA"/>
</dbReference>
<comment type="caution">
    <text evidence="3">The sequence shown here is derived from an EMBL/GenBank/DDBJ whole genome shotgun (WGS) entry which is preliminary data.</text>
</comment>
<proteinExistence type="predicted"/>
<evidence type="ECO:0000256" key="1">
    <source>
        <dbReference type="SAM" id="Coils"/>
    </source>
</evidence>
<dbReference type="Pfam" id="PF08242">
    <property type="entry name" value="Methyltransf_12"/>
    <property type="match status" value="1"/>
</dbReference>
<keyword evidence="1" id="KW-0175">Coiled coil</keyword>
<dbReference type="InterPro" id="IPR029063">
    <property type="entry name" value="SAM-dependent_MTases_sf"/>
</dbReference>
<dbReference type="InterPro" id="IPR013217">
    <property type="entry name" value="Methyltransf_12"/>
</dbReference>
<dbReference type="SUPFAM" id="SSF53335">
    <property type="entry name" value="S-adenosyl-L-methionine-dependent methyltransferases"/>
    <property type="match status" value="1"/>
</dbReference>
<keyword evidence="4" id="KW-1185">Reference proteome</keyword>
<protein>
    <submittedName>
        <fullName evidence="3">Methyltransferase</fullName>
    </submittedName>
</protein>
<name>A0A5M3T8P2_LIMPL</name>
<feature type="coiled-coil region" evidence="1">
    <location>
        <begin position="395"/>
        <end position="506"/>
    </location>
</feature>
<accession>A0A5M3T8P2</accession>
<reference evidence="3 4" key="1">
    <citation type="journal article" date="2019" name="J Genomics">
        <title>The Draft Genome of a Hydrogen-producing Cyanobacterium, Arthrospira platensis NIES-46.</title>
        <authorList>
            <person name="Suzuki S."/>
            <person name="Yamaguchi H."/>
            <person name="Kawachi M."/>
        </authorList>
    </citation>
    <scope>NUCLEOTIDE SEQUENCE [LARGE SCALE GENOMIC DNA]</scope>
    <source>
        <strain evidence="3 4">NIES-46</strain>
    </source>
</reference>
<dbReference type="SUPFAM" id="SSF57997">
    <property type="entry name" value="Tropomyosin"/>
    <property type="match status" value="1"/>
</dbReference>
<keyword evidence="3" id="KW-0489">Methyltransferase</keyword>
<dbReference type="CDD" id="cd02440">
    <property type="entry name" value="AdoMet_MTases"/>
    <property type="match status" value="1"/>
</dbReference>
<evidence type="ECO:0000313" key="4">
    <source>
        <dbReference type="Proteomes" id="UP000326169"/>
    </source>
</evidence>
<organism evidence="3 4">
    <name type="scientific">Limnospira platensis NIES-46</name>
    <dbReference type="NCBI Taxonomy" id="1236695"/>
    <lineage>
        <taxon>Bacteria</taxon>
        <taxon>Bacillati</taxon>
        <taxon>Cyanobacteriota</taxon>
        <taxon>Cyanophyceae</taxon>
        <taxon>Oscillatoriophycideae</taxon>
        <taxon>Oscillatoriales</taxon>
        <taxon>Sirenicapillariaceae</taxon>
        <taxon>Limnospira</taxon>
    </lineage>
</organism>
<sequence>MTSAMKTNIFVHDNPLVDVLIQTLARSPETFQPEIMAIDEMYSYVFNQLEDKNSHRALTYYYTMGRAILDTVKQLVDWHFGGFEAVDSFLDFACGYGRFTRFLIQEIPPEKIWVSDIYKKAVKFQSEYFGVQGIYSTSLPEDYQVDRSFDVIMASSFFSDMPATTFEGWMQKIYDLKSRRGLLLFSVLDMELLDPHIRRSETGLVFSPDSESQSLDKQEYGTTWVTEEYVRRILDQISDGNAEITRIPKGLNRYQDLYAVSDRSVASPNPLAFYHHPEGKIDYCYIQPNGEVRLSGWAIDFNPGVTLEIQLWSDSRLIGVYPCSEERPDIVAHYQQPDFLLSGWSCVLSSDQISPQDILIIKIVSSKGLQAIIEGDRLVAISSRRNWDIQLSTTRQQLTQTQAQLTATVDQYQSQITQYQSQIDQYQSQIAQYQSQIDQYKQQIAQYQSQIDQYQARKFETEAEIGRYQTEYLAQKSEWEHLQSQMQIMSHQLDTLENRIQAMESSKFWKLRTKWFKLKRVLGLPVNE</sequence>
<gene>
    <name evidence="3" type="ORF">NIES46_23640</name>
</gene>
<dbReference type="GO" id="GO:0032259">
    <property type="term" value="P:methylation"/>
    <property type="evidence" value="ECO:0007669"/>
    <property type="project" value="UniProtKB-KW"/>
</dbReference>
<keyword evidence="3" id="KW-0808">Transferase</keyword>
<dbReference type="Gene3D" id="1.10.287.1490">
    <property type="match status" value="1"/>
</dbReference>
<feature type="domain" description="Methyltransferase type 12" evidence="2">
    <location>
        <begin position="90"/>
        <end position="182"/>
    </location>
</feature>